<evidence type="ECO:0000313" key="2">
    <source>
        <dbReference type="EMBL" id="WAR01161.1"/>
    </source>
</evidence>
<dbReference type="CDD" id="cd22791">
    <property type="entry name" value="OTU_VRTN"/>
    <property type="match status" value="1"/>
</dbReference>
<evidence type="ECO:0000313" key="3">
    <source>
        <dbReference type="Proteomes" id="UP001164746"/>
    </source>
</evidence>
<proteinExistence type="predicted"/>
<organism evidence="2 3">
    <name type="scientific">Mya arenaria</name>
    <name type="common">Soft-shell clam</name>
    <dbReference type="NCBI Taxonomy" id="6604"/>
    <lineage>
        <taxon>Eukaryota</taxon>
        <taxon>Metazoa</taxon>
        <taxon>Spiralia</taxon>
        <taxon>Lophotrochozoa</taxon>
        <taxon>Mollusca</taxon>
        <taxon>Bivalvia</taxon>
        <taxon>Autobranchia</taxon>
        <taxon>Heteroconchia</taxon>
        <taxon>Euheterodonta</taxon>
        <taxon>Imparidentia</taxon>
        <taxon>Neoheterodontei</taxon>
        <taxon>Myida</taxon>
        <taxon>Myoidea</taxon>
        <taxon>Myidae</taxon>
        <taxon>Mya</taxon>
    </lineage>
</organism>
<accession>A0ABY7DWU0</accession>
<evidence type="ECO:0000256" key="1">
    <source>
        <dbReference type="SAM" id="MobiDB-lite"/>
    </source>
</evidence>
<dbReference type="Gene3D" id="3.90.70.80">
    <property type="match status" value="1"/>
</dbReference>
<feature type="compositionally biased region" description="Polar residues" evidence="1">
    <location>
        <begin position="1207"/>
        <end position="1222"/>
    </location>
</feature>
<feature type="region of interest" description="Disordered" evidence="1">
    <location>
        <begin position="759"/>
        <end position="799"/>
    </location>
</feature>
<dbReference type="Proteomes" id="UP001164746">
    <property type="component" value="Chromosome 4"/>
</dbReference>
<protein>
    <submittedName>
        <fullName evidence="2">VRTN-like protein</fullName>
    </submittedName>
</protein>
<dbReference type="PANTHER" id="PTHR46601:SF1">
    <property type="entry name" value="ADF-H DOMAIN-CONTAINING PROTEIN"/>
    <property type="match status" value="1"/>
</dbReference>
<gene>
    <name evidence="2" type="ORF">MAR_007719</name>
</gene>
<reference evidence="2" key="1">
    <citation type="submission" date="2022-11" db="EMBL/GenBank/DDBJ databases">
        <title>Centuries of genome instability and evolution in soft-shell clam transmissible cancer (bioRxiv).</title>
        <authorList>
            <person name="Hart S.F.M."/>
            <person name="Yonemitsu M.A."/>
            <person name="Giersch R.M."/>
            <person name="Beal B.F."/>
            <person name="Arriagada G."/>
            <person name="Davis B.W."/>
            <person name="Ostrander E.A."/>
            <person name="Goff S.P."/>
            <person name="Metzger M.J."/>
        </authorList>
    </citation>
    <scope>NUCLEOTIDE SEQUENCE</scope>
    <source>
        <strain evidence="2">MELC-2E11</strain>
        <tissue evidence="2">Siphon/mantle</tissue>
    </source>
</reference>
<feature type="compositionally biased region" description="Basic and acidic residues" evidence="1">
    <location>
        <begin position="783"/>
        <end position="796"/>
    </location>
</feature>
<dbReference type="PANTHER" id="PTHR46601">
    <property type="entry name" value="ULP_PROTEASE DOMAIN-CONTAINING PROTEIN"/>
    <property type="match status" value="1"/>
</dbReference>
<feature type="region of interest" description="Disordered" evidence="1">
    <location>
        <begin position="1179"/>
        <end position="1222"/>
    </location>
</feature>
<dbReference type="InterPro" id="IPR047273">
    <property type="entry name" value="VRTN_OTU_dom"/>
</dbReference>
<keyword evidence="3" id="KW-1185">Reference proteome</keyword>
<name>A0ABY7DWU0_MYAAR</name>
<feature type="region of interest" description="Disordered" evidence="1">
    <location>
        <begin position="1126"/>
        <end position="1160"/>
    </location>
</feature>
<feature type="compositionally biased region" description="Basic and acidic residues" evidence="1">
    <location>
        <begin position="763"/>
        <end position="773"/>
    </location>
</feature>
<dbReference type="EMBL" id="CP111015">
    <property type="protein sequence ID" value="WAR01161.1"/>
    <property type="molecule type" value="Genomic_DNA"/>
</dbReference>
<sequence length="1349" mass="153947">MEKGQSRSAVYRQHLKATDPALYEDYLIKQREQSKANRINLKKELVKRDVSEEVKAKKERQLMLQRERQRRYMEKKKQEGIDIDNPLKKQKVNKNQVTRNLIKTKRDYNREMKRKSRANLSTQKKAWIRKKDRERKAMKRQSLKKVVSPQVEVAESSGFSSKKTCWNVTSNARATLPSTPKKFAIVIDNLIKRTTPRKRKALEESGVIQAKRSRCVSLDFSTVTRLKSSKTGKSALKTIGKSLVKSSIRILANQLQLNRRTLSKKKSVVRRYKVDRKSIQQFYKREDISRVLPQRRYTTKEGPGHALQVSIQAAHSKYNAEYPSKRVSLGTFAGMRPKNIRKMAACHREFCCCSYCINVRYKLLSLSRVVLDKSKKKVNEEDILGILLCPKPDYERFYKPECINGTCKKCSDNYLDTINQFYSDVPEDKEIYWGRWENKTSKDGRVKKALVTKKGKKDDLLHELVHLDVEKPAQGTTFFQHFHIAKWQTQQFINIKNNLPNDCVLQVLDFAKNREVKHQDEIKSAYFTAEHITIHPIVSYYRGENGTVRETSIIISEDNNHDYHAVNHFQQLVDQHLATQLGKTPRKKIVFSDGCSSQYKSKGPFADLAHADVEINRNFFGSEHGKGDCDGETGVFNRAVDRAIIGRKVVINDAHDLFNYAKSTLELDDTFAKRKFFFVENGDISRDRLETEVKTLVNTRKIHQALNTKTKNVLKVRNLSCFCKNCEDGDYSNCLNTAYVQNYITKHIVQEKLLKQHGRQKKVKLENQDKDQIESESAPLQDQVEHERAPLKDPVKPEIAPLKDQVEPESAPLTANEHVESVTQQLLRPKTFRGLKSKNILLQSLPQPPTVSLISAGMVIDKNSLKLIPEDIVDLYPSTIYGDGNCLPRVASVFAYGHQKNFVEMRARIVLELIKNQDKYLLDEYLQDGNQPMHIAKRYAMYSDNYNGEKLTDCAIRKLFENEVLNIRRGGVYMGIWQIAALANVLSRPVYSVYPTHGGHTVRSDLNRTFHPFNPSALAPVYVMWTNLNGDHLHAINWHPNHFVALLPTFVGESEGLMESNVADNSVLGIIEDFNEVDDDWTADEVLDNSFIGHLLDDLDHDEILSDGNDLPSLLAETNNILDGQMQSPSVETEQRPSIDEIEQQSPSVEAEQQPPSVQLTKLPSRTVLLTNFSEESMQQSFIVETEQRPSSDEAEQQPFSVEAEQQPPSVVLAQQQPSDQTKLPARYNTGDYILIQHGQSFIPAVARKNGFWALDDKLQHTVIATDVVDLKLPPPDIKMCGTRVLYQFPEFIKKKLNHLRKNAYVFTAAGTSAGASLHSGMLSVFTCVALGLMVGAKLSRHAGYKFAD</sequence>